<evidence type="ECO:0000256" key="2">
    <source>
        <dbReference type="SAM" id="SignalP"/>
    </source>
</evidence>
<dbReference type="Proteomes" id="UP000005237">
    <property type="component" value="Unassembled WGS sequence"/>
</dbReference>
<feature type="coiled-coil region" evidence="1">
    <location>
        <begin position="72"/>
        <end position="99"/>
    </location>
</feature>
<dbReference type="AlphaFoldDB" id="A0A8R1I6P0"/>
<proteinExistence type="predicted"/>
<evidence type="ECO:0000313" key="4">
    <source>
        <dbReference type="Proteomes" id="UP000005237"/>
    </source>
</evidence>
<evidence type="ECO:0000256" key="1">
    <source>
        <dbReference type="SAM" id="Coils"/>
    </source>
</evidence>
<reference evidence="4" key="1">
    <citation type="submission" date="2010-08" db="EMBL/GenBank/DDBJ databases">
        <authorList>
            <consortium name="Caenorhabditis japonica Sequencing Consortium"/>
            <person name="Wilson R.K."/>
        </authorList>
    </citation>
    <scope>NUCLEOTIDE SEQUENCE [LARGE SCALE GENOMIC DNA]</scope>
    <source>
        <strain evidence="4">DF5081</strain>
    </source>
</reference>
<keyword evidence="1" id="KW-0175">Coiled coil</keyword>
<keyword evidence="2" id="KW-0732">Signal</keyword>
<evidence type="ECO:0000313" key="3">
    <source>
        <dbReference type="EnsemblMetazoa" id="CJA20231.1"/>
    </source>
</evidence>
<accession>A0A8R1I6P0</accession>
<keyword evidence="4" id="KW-1185">Reference proteome</keyword>
<feature type="signal peptide" evidence="2">
    <location>
        <begin position="1"/>
        <end position="22"/>
    </location>
</feature>
<reference evidence="3" key="2">
    <citation type="submission" date="2022-06" db="UniProtKB">
        <authorList>
            <consortium name="EnsemblMetazoa"/>
        </authorList>
    </citation>
    <scope>IDENTIFICATION</scope>
    <source>
        <strain evidence="3">DF5081</strain>
    </source>
</reference>
<feature type="chain" id="PRO_5035920447" evidence="2">
    <location>
        <begin position="23"/>
        <end position="176"/>
    </location>
</feature>
<dbReference type="EnsemblMetazoa" id="CJA20231.1">
    <property type="protein sequence ID" value="CJA20231.1"/>
    <property type="gene ID" value="WBGene00175803"/>
</dbReference>
<sequence>MSCRSLVSLIFLCLLNTPLVECRFLDNNGYNFRPSTIVNDVFYGRKVPDFCLDYFNSSSAKLKIANINRGAVQKALEREEEAEENMQELRDSIENHAQQQYSNHICDAREFAPTVLSSRHEMNCVEVWKSTKNRLSDGFERVTIEKNVCFTVIVCKHRDDKMQNISRNVREPNNYV</sequence>
<organism evidence="3 4">
    <name type="scientific">Caenorhabditis japonica</name>
    <dbReference type="NCBI Taxonomy" id="281687"/>
    <lineage>
        <taxon>Eukaryota</taxon>
        <taxon>Metazoa</taxon>
        <taxon>Ecdysozoa</taxon>
        <taxon>Nematoda</taxon>
        <taxon>Chromadorea</taxon>
        <taxon>Rhabditida</taxon>
        <taxon>Rhabditina</taxon>
        <taxon>Rhabditomorpha</taxon>
        <taxon>Rhabditoidea</taxon>
        <taxon>Rhabditidae</taxon>
        <taxon>Peloderinae</taxon>
        <taxon>Caenorhabditis</taxon>
    </lineage>
</organism>
<name>A0A8R1I6P0_CAEJA</name>
<protein>
    <submittedName>
        <fullName evidence="3">Uncharacterized protein</fullName>
    </submittedName>
</protein>